<dbReference type="Gene3D" id="2.60.40.840">
    <property type="match status" value="1"/>
</dbReference>
<dbReference type="PANTHER" id="PTHR11792">
    <property type="entry name" value="ARRESTIN"/>
    <property type="match status" value="1"/>
</dbReference>
<dbReference type="PANTHER" id="PTHR11792:SF23">
    <property type="entry name" value="PHOSRESTIN-1"/>
    <property type="match status" value="1"/>
</dbReference>
<proteinExistence type="inferred from homology"/>
<evidence type="ECO:0000313" key="4">
    <source>
        <dbReference type="EMBL" id="CAD7225195.1"/>
    </source>
</evidence>
<dbReference type="PRINTS" id="PR00309">
    <property type="entry name" value="ARRESTIN"/>
</dbReference>
<gene>
    <name evidence="4" type="ORF">CTOB1V02_LOCUS3141</name>
</gene>
<dbReference type="Pfam" id="PF02752">
    <property type="entry name" value="Arrestin_C"/>
    <property type="match status" value="1"/>
</dbReference>
<comment type="similarity">
    <text evidence="1">Belongs to the arrestin family.</text>
</comment>
<dbReference type="InterPro" id="IPR000698">
    <property type="entry name" value="Arrestin"/>
</dbReference>
<dbReference type="GO" id="GO:0007165">
    <property type="term" value="P:signal transduction"/>
    <property type="evidence" value="ECO:0007669"/>
    <property type="project" value="InterPro"/>
</dbReference>
<feature type="region of interest" description="Disordered" evidence="3">
    <location>
        <begin position="351"/>
        <end position="410"/>
    </location>
</feature>
<keyword evidence="2" id="KW-0716">Sensory transduction</keyword>
<dbReference type="AlphaFoldDB" id="A0A7R8W9A0"/>
<reference evidence="4" key="1">
    <citation type="submission" date="2020-11" db="EMBL/GenBank/DDBJ databases">
        <authorList>
            <person name="Tran Van P."/>
        </authorList>
    </citation>
    <scope>NUCLEOTIDE SEQUENCE</scope>
</reference>
<sequence>MPEKEKLLKVFKKTAPNGKITVYLGKRDYIDHLSHVDPIDGVVVVEDDYLKGRKIFGQLMCRFRYGRETDEMMGLQFSKEMILVFNHIQKEQAVKNTPLQEKLLRRLGSNAYPFTFEIHPNAPTSVTLQAGDEKYGKPLGVEYELKAWVADTKDEKPHRRSSVSMAVRKVQFAPSKQSSRLPSALVSKGFALSPGKLNLEVTLDREIFYHGDQVVTNVIVNNNSRKIVKGFKVSVIQHCEVTIVNAQFTREIASITTRDGCPITPGASYQKQFTLIPTAASINQKKDGVALDGRLKDEDVNLASSTLVPDGQNPNSAFGIIVSYSIRVRLNCGSLGGELVADLPFKLLHPAPGGVPEKAPDRTSKKRDSKPPRRKRSEDARRILTIRRKQALDRIPRQRSQYAAAESDDDDPTIVFEDFKRMRSVDEPGIEAAK</sequence>
<dbReference type="GO" id="GO:0001664">
    <property type="term" value="F:G protein-coupled receptor binding"/>
    <property type="evidence" value="ECO:0007669"/>
    <property type="project" value="TreeGrafter"/>
</dbReference>
<dbReference type="Pfam" id="PF00339">
    <property type="entry name" value="Arrestin_N"/>
    <property type="match status" value="1"/>
</dbReference>
<dbReference type="GO" id="GO:0016060">
    <property type="term" value="P:negative regulation of phospholipase C-activating phototransduction signaling pathway"/>
    <property type="evidence" value="ECO:0007669"/>
    <property type="project" value="UniProtKB-ARBA"/>
</dbReference>
<dbReference type="OrthoDB" id="298939at2759"/>
<dbReference type="SMART" id="SM01017">
    <property type="entry name" value="Arrestin_C"/>
    <property type="match status" value="1"/>
</dbReference>
<feature type="compositionally biased region" description="Basic residues" evidence="3">
    <location>
        <begin position="364"/>
        <end position="375"/>
    </location>
</feature>
<dbReference type="SUPFAM" id="SSF81296">
    <property type="entry name" value="E set domains"/>
    <property type="match status" value="2"/>
</dbReference>
<dbReference type="GO" id="GO:0002031">
    <property type="term" value="P:G protein-coupled receptor internalization"/>
    <property type="evidence" value="ECO:0007669"/>
    <property type="project" value="TreeGrafter"/>
</dbReference>
<dbReference type="InterPro" id="IPR014753">
    <property type="entry name" value="Arrestin_N"/>
</dbReference>
<dbReference type="InterPro" id="IPR011022">
    <property type="entry name" value="Arrestin_C-like"/>
</dbReference>
<dbReference type="InterPro" id="IPR014756">
    <property type="entry name" value="Ig_E-set"/>
</dbReference>
<dbReference type="GO" id="GO:0045494">
    <property type="term" value="P:photoreceptor cell maintenance"/>
    <property type="evidence" value="ECO:0007669"/>
    <property type="project" value="UniProtKB-ARBA"/>
</dbReference>
<dbReference type="EMBL" id="OB660521">
    <property type="protein sequence ID" value="CAD7225195.1"/>
    <property type="molecule type" value="Genomic_DNA"/>
</dbReference>
<dbReference type="FunFam" id="2.60.40.840:FF:000002">
    <property type="entry name" value="Arrestin 3"/>
    <property type="match status" value="1"/>
</dbReference>
<dbReference type="GO" id="GO:0007608">
    <property type="term" value="P:sensory perception of smell"/>
    <property type="evidence" value="ECO:0007669"/>
    <property type="project" value="UniProtKB-ARBA"/>
</dbReference>
<protein>
    <submittedName>
        <fullName evidence="4">Uncharacterized protein</fullName>
    </submittedName>
</protein>
<evidence type="ECO:0000256" key="2">
    <source>
        <dbReference type="ARBA" id="ARBA00022606"/>
    </source>
</evidence>
<organism evidence="4">
    <name type="scientific">Cyprideis torosa</name>
    <dbReference type="NCBI Taxonomy" id="163714"/>
    <lineage>
        <taxon>Eukaryota</taxon>
        <taxon>Metazoa</taxon>
        <taxon>Ecdysozoa</taxon>
        <taxon>Arthropoda</taxon>
        <taxon>Crustacea</taxon>
        <taxon>Oligostraca</taxon>
        <taxon>Ostracoda</taxon>
        <taxon>Podocopa</taxon>
        <taxon>Podocopida</taxon>
        <taxon>Cytherocopina</taxon>
        <taxon>Cytheroidea</taxon>
        <taxon>Cytherideidae</taxon>
        <taxon>Cyprideis</taxon>
    </lineage>
</organism>
<dbReference type="Gene3D" id="2.60.40.640">
    <property type="match status" value="1"/>
</dbReference>
<dbReference type="InterPro" id="IPR014752">
    <property type="entry name" value="Arrestin-like_C"/>
</dbReference>
<accession>A0A7R8W9A0</accession>
<dbReference type="InterPro" id="IPR011021">
    <property type="entry name" value="Arrestin-like_N"/>
</dbReference>
<evidence type="ECO:0000256" key="1">
    <source>
        <dbReference type="ARBA" id="ARBA00005298"/>
    </source>
</evidence>
<evidence type="ECO:0000256" key="3">
    <source>
        <dbReference type="SAM" id="MobiDB-lite"/>
    </source>
</evidence>
<name>A0A7R8W9A0_9CRUS</name>
<dbReference type="GO" id="GO:0005737">
    <property type="term" value="C:cytoplasm"/>
    <property type="evidence" value="ECO:0007669"/>
    <property type="project" value="TreeGrafter"/>
</dbReference>